<dbReference type="InterPro" id="IPR020941">
    <property type="entry name" value="SUFU-like_domain"/>
</dbReference>
<dbReference type="KEGG" id="toy:FO059_07620"/>
<evidence type="ECO:0000313" key="2">
    <source>
        <dbReference type="EMBL" id="QDQ97223.1"/>
    </source>
</evidence>
<dbReference type="EMBL" id="CP041765">
    <property type="protein sequence ID" value="QDQ97223.1"/>
    <property type="molecule type" value="Genomic_DNA"/>
</dbReference>
<evidence type="ECO:0000259" key="1">
    <source>
        <dbReference type="Pfam" id="PF05076"/>
    </source>
</evidence>
<dbReference type="Pfam" id="PF05076">
    <property type="entry name" value="SUFU"/>
    <property type="match status" value="1"/>
</dbReference>
<sequence>MDVQETTRRVQEGVAAGAKVVRFRDGVRDDQPEGTPPEEVSVLVADGSPGTGFTSYSTVDMARFPTNVADDAGRRVASELITVGRSGQREFSDVLAACAFAVAGGSLHVTPLAMIPDAVAASAPGHATRHVLLVPPFIWPDLQIVVEEDEDADAGLPAQVTTWLQAVPISDDEFRYATDHGAQSLFDRLERAGADVSDLDRASVI</sequence>
<dbReference type="Proteomes" id="UP000317344">
    <property type="component" value="Chromosome"/>
</dbReference>
<keyword evidence="3" id="KW-1185">Reference proteome</keyword>
<evidence type="ECO:0000313" key="3">
    <source>
        <dbReference type="Proteomes" id="UP000317344"/>
    </source>
</evidence>
<organism evidence="2 3">
    <name type="scientific">Tomitella fengzijianii</name>
    <dbReference type="NCBI Taxonomy" id="2597660"/>
    <lineage>
        <taxon>Bacteria</taxon>
        <taxon>Bacillati</taxon>
        <taxon>Actinomycetota</taxon>
        <taxon>Actinomycetes</taxon>
        <taxon>Mycobacteriales</taxon>
        <taxon>Tomitella</taxon>
    </lineage>
</organism>
<dbReference type="OrthoDB" id="8479146at2"/>
<accession>A0A516X2F3</accession>
<gene>
    <name evidence="2" type="ORF">FO059_07620</name>
</gene>
<reference evidence="2 3" key="2">
    <citation type="submission" date="2019-07" db="EMBL/GenBank/DDBJ databases">
        <authorList>
            <person name="Huang Y."/>
        </authorList>
    </citation>
    <scope>NUCLEOTIDE SEQUENCE [LARGE SCALE GENOMIC DNA]</scope>
    <source>
        <strain evidence="2 3">HY188</strain>
    </source>
</reference>
<proteinExistence type="predicted"/>
<feature type="domain" description="Suppressor of fused-like" evidence="1">
    <location>
        <begin position="38"/>
        <end position="201"/>
    </location>
</feature>
<name>A0A516X2F3_9ACTN</name>
<protein>
    <submittedName>
        <fullName evidence="2">Suppressor of fused domain protein</fullName>
    </submittedName>
</protein>
<dbReference type="AlphaFoldDB" id="A0A516X2F3"/>
<dbReference type="RefSeq" id="WP_143907705.1">
    <property type="nucleotide sequence ID" value="NZ_CP041765.1"/>
</dbReference>
<reference evidence="2 3" key="1">
    <citation type="submission" date="2019-07" db="EMBL/GenBank/DDBJ databases">
        <title>Tomitella cavernea sp. nov., an actinomycete isolated from soil.</title>
        <authorList>
            <person name="Cheng J."/>
        </authorList>
    </citation>
    <scope>NUCLEOTIDE SEQUENCE [LARGE SCALE GENOMIC DNA]</scope>
    <source>
        <strain evidence="2 3">HY188</strain>
    </source>
</reference>